<sequence length="40" mass="4640">MIFDGKSADEYRLCMDSRYRCSSDAEMSTLPIRQSYERAG</sequence>
<proteinExistence type="predicted"/>
<comment type="caution">
    <text evidence="1">The sequence shown here is derived from an EMBL/GenBank/DDBJ whole genome shotgun (WGS) entry which is preliminary data.</text>
</comment>
<evidence type="ECO:0000313" key="2">
    <source>
        <dbReference type="Proteomes" id="UP000004509"/>
    </source>
</evidence>
<dbReference type="Proteomes" id="UP000004509">
    <property type="component" value="Unassembled WGS sequence"/>
</dbReference>
<reference evidence="1 2" key="1">
    <citation type="submission" date="2009-07" db="EMBL/GenBank/DDBJ databases">
        <authorList>
            <person name="Madupu R."/>
            <person name="Sebastian Y."/>
            <person name="Durkin A.S."/>
            <person name="Torralba M."/>
            <person name="Methe B."/>
            <person name="Sutton G.G."/>
            <person name="Strausberg R.L."/>
            <person name="Nelson K.E."/>
        </authorList>
    </citation>
    <scope>NUCLEOTIDE SEQUENCE [LARGE SCALE GENOMIC DNA]</scope>
    <source>
        <strain evidence="1 2">ATCC 35580</strain>
    </source>
</reference>
<dbReference type="EMBL" id="ACYH01000049">
    <property type="protein sequence ID" value="EEV19768.1"/>
    <property type="molecule type" value="Genomic_DNA"/>
</dbReference>
<protein>
    <submittedName>
        <fullName evidence="1">Uncharacterized protein</fullName>
    </submittedName>
</protein>
<accession>C8PS98</accession>
<organism evidence="1 2">
    <name type="scientific">Treponema vincentii ATCC 35580</name>
    <dbReference type="NCBI Taxonomy" id="596324"/>
    <lineage>
        <taxon>Bacteria</taxon>
        <taxon>Pseudomonadati</taxon>
        <taxon>Spirochaetota</taxon>
        <taxon>Spirochaetia</taxon>
        <taxon>Spirochaetales</taxon>
        <taxon>Treponemataceae</taxon>
        <taxon>Treponema</taxon>
    </lineage>
</organism>
<dbReference type="AlphaFoldDB" id="C8PS98"/>
<name>C8PS98_9SPIR</name>
<gene>
    <name evidence="1" type="ORF">TREVI0001_1264</name>
</gene>
<evidence type="ECO:0000313" key="1">
    <source>
        <dbReference type="EMBL" id="EEV19768.1"/>
    </source>
</evidence>